<protein>
    <submittedName>
        <fullName evidence="2">BLUF domain-containing protein</fullName>
    </submittedName>
</protein>
<evidence type="ECO:0000313" key="3">
    <source>
        <dbReference type="Proteomes" id="UP001597463"/>
    </source>
</evidence>
<gene>
    <name evidence="2" type="ORF">ACFSW6_19010</name>
</gene>
<dbReference type="SMART" id="SM01034">
    <property type="entry name" value="BLUF"/>
    <property type="match status" value="1"/>
</dbReference>
<dbReference type="SUPFAM" id="SSF54975">
    <property type="entry name" value="Acylphosphatase/BLUF domain-like"/>
    <property type="match status" value="1"/>
</dbReference>
<dbReference type="PROSITE" id="PS50925">
    <property type="entry name" value="BLUF"/>
    <property type="match status" value="1"/>
</dbReference>
<reference evidence="3" key="1">
    <citation type="journal article" date="2019" name="Int. J. Syst. Evol. Microbiol.">
        <title>The Global Catalogue of Microorganisms (GCM) 10K type strain sequencing project: providing services to taxonomists for standard genome sequencing and annotation.</title>
        <authorList>
            <consortium name="The Broad Institute Genomics Platform"/>
            <consortium name="The Broad Institute Genome Sequencing Center for Infectious Disease"/>
            <person name="Wu L."/>
            <person name="Ma J."/>
        </authorList>
    </citation>
    <scope>NUCLEOTIDE SEQUENCE [LARGE SCALE GENOMIC DNA]</scope>
    <source>
        <strain evidence="3">TISTR 1906</strain>
    </source>
</reference>
<comment type="caution">
    <text evidence="2">The sequence shown here is derived from an EMBL/GenBank/DDBJ whole genome shotgun (WGS) entry which is preliminary data.</text>
</comment>
<dbReference type="Gene3D" id="3.30.70.100">
    <property type="match status" value="1"/>
</dbReference>
<feature type="domain" description="BLUF" evidence="1">
    <location>
        <begin position="6"/>
        <end position="98"/>
    </location>
</feature>
<evidence type="ECO:0000259" key="1">
    <source>
        <dbReference type="PROSITE" id="PS50925"/>
    </source>
</evidence>
<dbReference type="InterPro" id="IPR036046">
    <property type="entry name" value="Acylphosphatase-like_dom_sf"/>
</dbReference>
<keyword evidence="3" id="KW-1185">Reference proteome</keyword>
<name>A0ABW5URB4_9BURK</name>
<dbReference type="Pfam" id="PF04940">
    <property type="entry name" value="BLUF"/>
    <property type="match status" value="1"/>
</dbReference>
<dbReference type="RefSeq" id="WP_066483071.1">
    <property type="nucleotide sequence ID" value="NZ_BCNT01000020.1"/>
</dbReference>
<sequence>MQSSPTEAFLYTSRLASDAGIDCVADIVKTARAFNSENHITGVLIFDGERFCQYIEGPKASLDALIQRIAADSRHCEFNPQYRQNTGNRRLFANWSMAYAMVEDEEILQELSALEGENAMGRLNEMLPLLDMA</sequence>
<dbReference type="Proteomes" id="UP001597463">
    <property type="component" value="Unassembled WGS sequence"/>
</dbReference>
<dbReference type="InterPro" id="IPR007024">
    <property type="entry name" value="BLUF_domain"/>
</dbReference>
<evidence type="ECO:0000313" key="2">
    <source>
        <dbReference type="EMBL" id="MFD2756166.1"/>
    </source>
</evidence>
<organism evidence="2 3">
    <name type="scientific">Comamonas terrae</name>
    <dbReference type="NCBI Taxonomy" id="673548"/>
    <lineage>
        <taxon>Bacteria</taxon>
        <taxon>Pseudomonadati</taxon>
        <taxon>Pseudomonadota</taxon>
        <taxon>Betaproteobacteria</taxon>
        <taxon>Burkholderiales</taxon>
        <taxon>Comamonadaceae</taxon>
        <taxon>Comamonas</taxon>
    </lineage>
</organism>
<proteinExistence type="predicted"/>
<accession>A0ABW5URB4</accession>
<dbReference type="EMBL" id="JBHUMV010000009">
    <property type="protein sequence ID" value="MFD2756166.1"/>
    <property type="molecule type" value="Genomic_DNA"/>
</dbReference>